<evidence type="ECO:0000259" key="3">
    <source>
        <dbReference type="SMART" id="SM00893"/>
    </source>
</evidence>
<feature type="domain" description="Electron transfer flavoprotein alpha/beta-subunit N-terminal" evidence="3">
    <location>
        <begin position="3"/>
        <end position="186"/>
    </location>
</feature>
<dbReference type="InterPro" id="IPR001308">
    <property type="entry name" value="ETF_a/FixB"/>
</dbReference>
<dbReference type="GO" id="GO:0050660">
    <property type="term" value="F:flavin adenine dinucleotide binding"/>
    <property type="evidence" value="ECO:0007669"/>
    <property type="project" value="InterPro"/>
</dbReference>
<comment type="caution">
    <text evidence="4">The sequence shown here is derived from an EMBL/GenBank/DDBJ whole genome shotgun (WGS) entry which is preliminary data.</text>
</comment>
<protein>
    <recommendedName>
        <fullName evidence="3">Electron transfer flavoprotein alpha/beta-subunit N-terminal domain-containing protein</fullName>
    </recommendedName>
</protein>
<proteinExistence type="inferred from homology"/>
<dbReference type="GO" id="GO:0009055">
    <property type="term" value="F:electron transfer activity"/>
    <property type="evidence" value="ECO:0007669"/>
    <property type="project" value="InterPro"/>
</dbReference>
<dbReference type="Proteomes" id="UP001055111">
    <property type="component" value="Unassembled WGS sequence"/>
</dbReference>
<dbReference type="Gene3D" id="3.40.50.620">
    <property type="entry name" value="HUPs"/>
    <property type="match status" value="1"/>
</dbReference>
<dbReference type="RefSeq" id="WP_238213746.1">
    <property type="nucleotide sequence ID" value="NZ_BPUS01000008.1"/>
</dbReference>
<dbReference type="EMBL" id="BPUS01000008">
    <property type="protein sequence ID" value="GJH27075.1"/>
    <property type="molecule type" value="Genomic_DNA"/>
</dbReference>
<keyword evidence="2" id="KW-0813">Transport</keyword>
<name>A0AA37MHM7_9BURK</name>
<comment type="similarity">
    <text evidence="1">Belongs to the ETF alpha-subunit/FixB family.</text>
</comment>
<sequence>MSILVIVDHANAALDPSTHGTVGAAAIIATFTGLDVHVLVAGRDGLGAAEAATRIAGVSKVILADGQDAILAVEKIAGDYLHFLAPATVRGKCLAMELAEKLGLAPIDAVTAILNAETIQQAIAAGRVSGVAPTSEATSVITVNVADFDEAAAEGGGAVLHKMDPRVMYLPQPLEFEEAQSSRTSVDFDKRSSNVLKHAAVFRALSNKLETAVSESRALHERIRLARQPCID</sequence>
<evidence type="ECO:0000313" key="5">
    <source>
        <dbReference type="Proteomes" id="UP001055111"/>
    </source>
</evidence>
<organism evidence="4 5">
    <name type="scientific">Caballeronia novacaledonica</name>
    <dbReference type="NCBI Taxonomy" id="1544861"/>
    <lineage>
        <taxon>Bacteria</taxon>
        <taxon>Pseudomonadati</taxon>
        <taxon>Pseudomonadota</taxon>
        <taxon>Betaproteobacteria</taxon>
        <taxon>Burkholderiales</taxon>
        <taxon>Burkholderiaceae</taxon>
        <taxon>Caballeronia</taxon>
    </lineage>
</organism>
<accession>A0AA37MHM7</accession>
<reference evidence="4" key="1">
    <citation type="submission" date="2022-09" db="EMBL/GenBank/DDBJ databases">
        <title>Isolation and characterization of 3-chlorobenzoate degrading bacteria from soils in Shizuoka.</title>
        <authorList>
            <person name="Ifat A."/>
            <person name="Ogawa N."/>
            <person name="Kimbara K."/>
            <person name="Moriuchi R."/>
            <person name="Dohra H."/>
            <person name="Shintani M."/>
        </authorList>
    </citation>
    <scope>NUCLEOTIDE SEQUENCE</scope>
    <source>
        <strain evidence="4">19CS4-2</strain>
    </source>
</reference>
<evidence type="ECO:0000256" key="2">
    <source>
        <dbReference type="ARBA" id="ARBA00022982"/>
    </source>
</evidence>
<dbReference type="SUPFAM" id="SSF52402">
    <property type="entry name" value="Adenine nucleotide alpha hydrolases-like"/>
    <property type="match status" value="1"/>
</dbReference>
<dbReference type="InterPro" id="IPR014729">
    <property type="entry name" value="Rossmann-like_a/b/a_fold"/>
</dbReference>
<keyword evidence="2" id="KW-0249">Electron transport</keyword>
<dbReference type="PANTHER" id="PTHR43153">
    <property type="entry name" value="ELECTRON TRANSFER FLAVOPROTEIN ALPHA"/>
    <property type="match status" value="1"/>
</dbReference>
<dbReference type="InterPro" id="IPR014730">
    <property type="entry name" value="ETF_a/b_N"/>
</dbReference>
<evidence type="ECO:0000256" key="1">
    <source>
        <dbReference type="ARBA" id="ARBA00005817"/>
    </source>
</evidence>
<dbReference type="AlphaFoldDB" id="A0AA37MHM7"/>
<dbReference type="PANTHER" id="PTHR43153:SF1">
    <property type="entry name" value="ELECTRON TRANSFER FLAVOPROTEIN SUBUNIT ALPHA, MITOCHONDRIAL"/>
    <property type="match status" value="1"/>
</dbReference>
<gene>
    <name evidence="4" type="ORF">CBA19CS42_21185</name>
</gene>
<dbReference type="GO" id="GO:0033539">
    <property type="term" value="P:fatty acid beta-oxidation using acyl-CoA dehydrogenase"/>
    <property type="evidence" value="ECO:0007669"/>
    <property type="project" value="TreeGrafter"/>
</dbReference>
<dbReference type="Pfam" id="PF01012">
    <property type="entry name" value="ETF"/>
    <property type="match status" value="1"/>
</dbReference>
<dbReference type="SMART" id="SM00893">
    <property type="entry name" value="ETF"/>
    <property type="match status" value="1"/>
</dbReference>
<evidence type="ECO:0000313" key="4">
    <source>
        <dbReference type="EMBL" id="GJH27075.1"/>
    </source>
</evidence>